<gene>
    <name evidence="2" type="ORF">GRI35_06830</name>
</gene>
<dbReference type="Gene3D" id="2.170.270.10">
    <property type="entry name" value="SET domain"/>
    <property type="match status" value="1"/>
</dbReference>
<dbReference type="InterPro" id="IPR001214">
    <property type="entry name" value="SET_dom"/>
</dbReference>
<dbReference type="PROSITE" id="PS50280">
    <property type="entry name" value="SET"/>
    <property type="match status" value="1"/>
</dbReference>
<dbReference type="SMART" id="SM00317">
    <property type="entry name" value="SET"/>
    <property type="match status" value="1"/>
</dbReference>
<dbReference type="RefSeq" id="WP_160613463.1">
    <property type="nucleotide sequence ID" value="NZ_JAUFQM010000001.1"/>
</dbReference>
<accession>A0A844ZB56</accession>
<dbReference type="GO" id="GO:0032259">
    <property type="term" value="P:methylation"/>
    <property type="evidence" value="ECO:0007669"/>
    <property type="project" value="UniProtKB-KW"/>
</dbReference>
<dbReference type="GO" id="GO:0008168">
    <property type="term" value="F:methyltransferase activity"/>
    <property type="evidence" value="ECO:0007669"/>
    <property type="project" value="UniProtKB-KW"/>
</dbReference>
<name>A0A844ZB56_9SPHN</name>
<dbReference type="Proteomes" id="UP000460290">
    <property type="component" value="Unassembled WGS sequence"/>
</dbReference>
<dbReference type="InterPro" id="IPR046341">
    <property type="entry name" value="SET_dom_sf"/>
</dbReference>
<dbReference type="SUPFAM" id="SSF82199">
    <property type="entry name" value="SET domain"/>
    <property type="match status" value="1"/>
</dbReference>
<evidence type="ECO:0000313" key="2">
    <source>
        <dbReference type="EMBL" id="MXO83079.1"/>
    </source>
</evidence>
<organism evidence="2 3">
    <name type="scientific">Pontixanthobacter aestiaquae</name>
    <dbReference type="NCBI Taxonomy" id="1509367"/>
    <lineage>
        <taxon>Bacteria</taxon>
        <taxon>Pseudomonadati</taxon>
        <taxon>Pseudomonadota</taxon>
        <taxon>Alphaproteobacteria</taxon>
        <taxon>Sphingomonadales</taxon>
        <taxon>Erythrobacteraceae</taxon>
        <taxon>Pontixanthobacter</taxon>
    </lineage>
</organism>
<feature type="domain" description="SET" evidence="1">
    <location>
        <begin position="3"/>
        <end position="100"/>
    </location>
</feature>
<dbReference type="AlphaFoldDB" id="A0A844ZB56"/>
<evidence type="ECO:0000259" key="1">
    <source>
        <dbReference type="PROSITE" id="PS50280"/>
    </source>
</evidence>
<dbReference type="EMBL" id="WTYZ01000001">
    <property type="protein sequence ID" value="MXO83079.1"/>
    <property type="molecule type" value="Genomic_DNA"/>
</dbReference>
<comment type="caution">
    <text evidence="2">The sequence shown here is derived from an EMBL/GenBank/DDBJ whole genome shotgun (WGS) entry which is preliminary data.</text>
</comment>
<keyword evidence="2" id="KW-0489">Methyltransferase</keyword>
<dbReference type="Pfam" id="PF00856">
    <property type="entry name" value="SET"/>
    <property type="match status" value="1"/>
</dbReference>
<proteinExistence type="predicted"/>
<sequence>MTANIERRFTRGRGQGVFALEPFTRGETLYVGVLDDIPVQNHSHASQLSKTKFGFHKGFSSIFNHSCDPNCGIILNESGGHDIVAIRDIGVEEEATYDYAMRNFRIEHFPYPCSCGTVGCRETITGWKDLPQRRKDHYAGFVAPYLLEIDRENTLSKRPVLDSKRVVADFRGAIDSL</sequence>
<evidence type="ECO:0000313" key="3">
    <source>
        <dbReference type="Proteomes" id="UP000460290"/>
    </source>
</evidence>
<keyword evidence="3" id="KW-1185">Reference proteome</keyword>
<keyword evidence="2" id="KW-0808">Transferase</keyword>
<protein>
    <submittedName>
        <fullName evidence="2">SET domain-containing protein-lysine N-methyltransferase</fullName>
    </submittedName>
</protein>
<dbReference type="OrthoDB" id="9804945at2"/>
<reference evidence="2 3" key="1">
    <citation type="submission" date="2019-12" db="EMBL/GenBank/DDBJ databases">
        <title>Genomic-based taxomic classification of the family Erythrobacteraceae.</title>
        <authorList>
            <person name="Xu L."/>
        </authorList>
    </citation>
    <scope>NUCLEOTIDE SEQUENCE [LARGE SCALE GENOMIC DNA]</scope>
    <source>
        <strain evidence="2 3">KCTC 42006</strain>
    </source>
</reference>